<keyword evidence="4" id="KW-1185">Reference proteome</keyword>
<feature type="transmembrane region" description="Helical" evidence="1">
    <location>
        <begin position="76"/>
        <end position="93"/>
    </location>
</feature>
<feature type="domain" description="Heparan-alpha-glucosaminide N-acetyltransferase catalytic" evidence="2">
    <location>
        <begin position="8"/>
        <end position="237"/>
    </location>
</feature>
<keyword evidence="1" id="KW-1133">Transmembrane helix</keyword>
<dbReference type="Proteomes" id="UP001477672">
    <property type="component" value="Unassembled WGS sequence"/>
</dbReference>
<dbReference type="Pfam" id="PF07786">
    <property type="entry name" value="HGSNAT_cat"/>
    <property type="match status" value="1"/>
</dbReference>
<dbReference type="EMBL" id="JBBMFA010000034">
    <property type="protein sequence ID" value="MEQ2519065.1"/>
    <property type="molecule type" value="Genomic_DNA"/>
</dbReference>
<gene>
    <name evidence="3" type="ORF">WMO24_01225</name>
</gene>
<evidence type="ECO:0000313" key="4">
    <source>
        <dbReference type="Proteomes" id="UP001477672"/>
    </source>
</evidence>
<feature type="transmembrane region" description="Helical" evidence="1">
    <location>
        <begin position="99"/>
        <end position="118"/>
    </location>
</feature>
<keyword evidence="3" id="KW-0808">Transferase</keyword>
<organism evidence="3 4">
    <name type="scientific">Ruthenibacterium intestinale</name>
    <dbReference type="NCBI Taxonomy" id="3133163"/>
    <lineage>
        <taxon>Bacteria</taxon>
        <taxon>Bacillati</taxon>
        <taxon>Bacillota</taxon>
        <taxon>Clostridia</taxon>
        <taxon>Eubacteriales</taxon>
        <taxon>Oscillospiraceae</taxon>
        <taxon>Ruthenibacterium</taxon>
    </lineage>
</organism>
<reference evidence="3 4" key="1">
    <citation type="submission" date="2024-03" db="EMBL/GenBank/DDBJ databases">
        <title>Human intestinal bacterial collection.</title>
        <authorList>
            <person name="Pauvert C."/>
            <person name="Hitch T.C.A."/>
            <person name="Clavel T."/>
        </authorList>
    </citation>
    <scope>NUCLEOTIDE SEQUENCE [LARGE SCALE GENOMIC DNA]</scope>
    <source>
        <strain evidence="3 4">CLA-JM-H11</strain>
    </source>
</reference>
<dbReference type="RefSeq" id="WP_349214294.1">
    <property type="nucleotide sequence ID" value="NZ_JBBMFA010000034.1"/>
</dbReference>
<name>A0ABV1GB78_9FIRM</name>
<feature type="transmembrane region" description="Helical" evidence="1">
    <location>
        <begin position="184"/>
        <end position="202"/>
    </location>
</feature>
<feature type="transmembrane region" description="Helical" evidence="1">
    <location>
        <begin position="50"/>
        <end position="69"/>
    </location>
</feature>
<proteinExistence type="predicted"/>
<comment type="caution">
    <text evidence="3">The sequence shown here is derived from an EMBL/GenBank/DDBJ whole genome shotgun (WGS) entry which is preliminary data.</text>
</comment>
<feature type="transmembrane region" description="Helical" evidence="1">
    <location>
        <begin position="125"/>
        <end position="141"/>
    </location>
</feature>
<dbReference type="EC" id="2.3.1.78" evidence="3"/>
<keyword evidence="3" id="KW-0012">Acyltransferase</keyword>
<protein>
    <submittedName>
        <fullName evidence="3">Heparan-alpha-glucosaminide N-acetyltransferase</fullName>
        <ecNumber evidence="3">2.3.1.78</ecNumber>
    </submittedName>
</protein>
<dbReference type="GO" id="GO:0015019">
    <property type="term" value="F:heparan-alpha-glucosaminide N-acetyltransferase activity"/>
    <property type="evidence" value="ECO:0007669"/>
    <property type="project" value="UniProtKB-EC"/>
</dbReference>
<keyword evidence="1" id="KW-0472">Membrane</keyword>
<dbReference type="InterPro" id="IPR012429">
    <property type="entry name" value="HGSNAT_cat"/>
</dbReference>
<accession>A0ABV1GB78</accession>
<evidence type="ECO:0000313" key="3">
    <source>
        <dbReference type="EMBL" id="MEQ2519065.1"/>
    </source>
</evidence>
<evidence type="ECO:0000259" key="2">
    <source>
        <dbReference type="Pfam" id="PF07786"/>
    </source>
</evidence>
<sequence>MRKQQGKRIASLDAIRGLAIVNMVAYHAVYDWVYVFGKTADWFGTHAAYLWEQAICWTFILLAGMVSVYSRNLARHGAQVLACAMILTVVTALVLPEQIILFGVLHLLGTAMLLTAMLRPWLQKLPAGIAAAVCFGLFLLLKGVPRGFAGLADIKIWLLPQSLYQVKWAFFLGFPAKGFWSSDYFPLIPWIFLFWTGMFLWQKLRGKGELVLRRLPDIPALSAIGRHSMLIYMLHQPLTFAALWLITCWM</sequence>
<keyword evidence="1" id="KW-0812">Transmembrane</keyword>
<feature type="transmembrane region" description="Helical" evidence="1">
    <location>
        <begin position="12"/>
        <end position="30"/>
    </location>
</feature>
<evidence type="ECO:0000256" key="1">
    <source>
        <dbReference type="SAM" id="Phobius"/>
    </source>
</evidence>